<dbReference type="InterPro" id="IPR036770">
    <property type="entry name" value="Ankyrin_rpt-contain_sf"/>
</dbReference>
<name>A0ABR0EDE4_ZASCE</name>
<sequence length="318" mass="35674">MFRLMRHSDDARFDFCYRLRNWEQLQLQSYYQRRQPEPAPAKASFAVREARLLALLNVCRLPFLHRSKSYSSLGSQAPILRSQPNIEDSKADEIVAPTADVLGTMLLRAICTGSFELVASLLYARANVHMEDAFGFGSMHYAARYASPDIVRLLARAGPYVNKVDDSGMTPLCHAVKIGRSDVLQCLLELGAAMRLDHLEHSVVTGDSDTTEVLLEHWNKSNKPLDSLDILLLTATHNRDRDMMELLLEHGARALARDEAGKTAMSIASARGDREIVQLLFDYGAEPDGWGNVQSKMLNEVAQYRHIAMVETLLSKGW</sequence>
<evidence type="ECO:0000256" key="2">
    <source>
        <dbReference type="ARBA" id="ARBA00023043"/>
    </source>
</evidence>
<comment type="caution">
    <text evidence="4">The sequence shown here is derived from an EMBL/GenBank/DDBJ whole genome shotgun (WGS) entry which is preliminary data.</text>
</comment>
<evidence type="ECO:0000313" key="5">
    <source>
        <dbReference type="Proteomes" id="UP001305779"/>
    </source>
</evidence>
<proteinExistence type="predicted"/>
<dbReference type="PROSITE" id="PS50297">
    <property type="entry name" value="ANK_REP_REGION"/>
    <property type="match status" value="2"/>
</dbReference>
<evidence type="ECO:0000256" key="3">
    <source>
        <dbReference type="PROSITE-ProRule" id="PRU00023"/>
    </source>
</evidence>
<dbReference type="Proteomes" id="UP001305779">
    <property type="component" value="Unassembled WGS sequence"/>
</dbReference>
<dbReference type="Gene3D" id="1.25.40.20">
    <property type="entry name" value="Ankyrin repeat-containing domain"/>
    <property type="match status" value="2"/>
</dbReference>
<dbReference type="SMART" id="SM00248">
    <property type="entry name" value="ANK"/>
    <property type="match status" value="5"/>
</dbReference>
<reference evidence="4 5" key="1">
    <citation type="journal article" date="2023" name="G3 (Bethesda)">
        <title>A chromosome-level genome assembly of Zasmidium syzygii isolated from banana leaves.</title>
        <authorList>
            <person name="van Westerhoven A.C."/>
            <person name="Mehrabi R."/>
            <person name="Talebi R."/>
            <person name="Steentjes M.B.F."/>
            <person name="Corcolon B."/>
            <person name="Chong P.A."/>
            <person name="Kema G.H.J."/>
            <person name="Seidl M.F."/>
        </authorList>
    </citation>
    <scope>NUCLEOTIDE SEQUENCE [LARGE SCALE GENOMIC DNA]</scope>
    <source>
        <strain evidence="4 5">P124</strain>
    </source>
</reference>
<keyword evidence="5" id="KW-1185">Reference proteome</keyword>
<dbReference type="Pfam" id="PF12796">
    <property type="entry name" value="Ank_2"/>
    <property type="match status" value="2"/>
</dbReference>
<feature type="repeat" description="ANK" evidence="3">
    <location>
        <begin position="134"/>
        <end position="166"/>
    </location>
</feature>
<gene>
    <name evidence="4" type="ORF">PRZ48_010035</name>
</gene>
<accession>A0ABR0EDE4</accession>
<dbReference type="EMBL" id="JAXOVC010000007">
    <property type="protein sequence ID" value="KAK4499520.1"/>
    <property type="molecule type" value="Genomic_DNA"/>
</dbReference>
<evidence type="ECO:0008006" key="6">
    <source>
        <dbReference type="Google" id="ProtNLM"/>
    </source>
</evidence>
<feature type="repeat" description="ANK" evidence="3">
    <location>
        <begin position="260"/>
        <end position="292"/>
    </location>
</feature>
<feature type="repeat" description="ANK" evidence="3">
    <location>
        <begin position="167"/>
        <end position="199"/>
    </location>
</feature>
<organism evidence="4 5">
    <name type="scientific">Zasmidium cellare</name>
    <name type="common">Wine cellar mold</name>
    <name type="synonym">Racodium cellare</name>
    <dbReference type="NCBI Taxonomy" id="395010"/>
    <lineage>
        <taxon>Eukaryota</taxon>
        <taxon>Fungi</taxon>
        <taxon>Dikarya</taxon>
        <taxon>Ascomycota</taxon>
        <taxon>Pezizomycotina</taxon>
        <taxon>Dothideomycetes</taxon>
        <taxon>Dothideomycetidae</taxon>
        <taxon>Mycosphaerellales</taxon>
        <taxon>Mycosphaerellaceae</taxon>
        <taxon>Zasmidium</taxon>
    </lineage>
</organism>
<protein>
    <recommendedName>
        <fullName evidence="6">Ankyrin</fullName>
    </recommendedName>
</protein>
<dbReference type="PANTHER" id="PTHR24171:SF8">
    <property type="entry name" value="BRCA1-ASSOCIATED RING DOMAIN PROTEIN 1"/>
    <property type="match status" value="1"/>
</dbReference>
<keyword evidence="2 3" id="KW-0040">ANK repeat</keyword>
<evidence type="ECO:0000256" key="1">
    <source>
        <dbReference type="ARBA" id="ARBA00022737"/>
    </source>
</evidence>
<keyword evidence="1" id="KW-0677">Repeat</keyword>
<evidence type="ECO:0000313" key="4">
    <source>
        <dbReference type="EMBL" id="KAK4499520.1"/>
    </source>
</evidence>
<dbReference type="PROSITE" id="PS50088">
    <property type="entry name" value="ANK_REPEAT"/>
    <property type="match status" value="3"/>
</dbReference>
<dbReference type="InterPro" id="IPR002110">
    <property type="entry name" value="Ankyrin_rpt"/>
</dbReference>
<dbReference type="PANTHER" id="PTHR24171">
    <property type="entry name" value="ANKYRIN REPEAT DOMAIN-CONTAINING PROTEIN 39-RELATED"/>
    <property type="match status" value="1"/>
</dbReference>
<dbReference type="SUPFAM" id="SSF48403">
    <property type="entry name" value="Ankyrin repeat"/>
    <property type="match status" value="1"/>
</dbReference>